<feature type="compositionally biased region" description="Low complexity" evidence="14">
    <location>
        <begin position="916"/>
        <end position="940"/>
    </location>
</feature>
<dbReference type="GO" id="GO:0010277">
    <property type="term" value="F:chlorophyllide a oxygenase activity"/>
    <property type="evidence" value="ECO:0007669"/>
    <property type="project" value="InterPro"/>
</dbReference>
<feature type="compositionally biased region" description="Polar residues" evidence="14">
    <location>
        <begin position="576"/>
        <end position="588"/>
    </location>
</feature>
<dbReference type="InterPro" id="IPR036922">
    <property type="entry name" value="Rieske_2Fe-2S_sf"/>
</dbReference>
<evidence type="ECO:0000313" key="17">
    <source>
        <dbReference type="EMBL" id="KAG2492837.1"/>
    </source>
</evidence>
<evidence type="ECO:0000256" key="13">
    <source>
        <dbReference type="ARBA" id="ARBA00023136"/>
    </source>
</evidence>
<keyword evidence="4" id="KW-0934">Plastid</keyword>
<dbReference type="Gene3D" id="3.90.380.10">
    <property type="entry name" value="Naphthalene 1,2-dioxygenase Alpha Subunit, Chain A, domain 1"/>
    <property type="match status" value="1"/>
</dbReference>
<dbReference type="GO" id="GO:0009507">
    <property type="term" value="C:chloroplast"/>
    <property type="evidence" value="ECO:0007669"/>
    <property type="project" value="UniProtKB-SubCell"/>
</dbReference>
<evidence type="ECO:0000256" key="6">
    <source>
        <dbReference type="ARBA" id="ARBA00022714"/>
    </source>
</evidence>
<evidence type="ECO:0000256" key="5">
    <source>
        <dbReference type="ARBA" id="ARBA00022692"/>
    </source>
</evidence>
<dbReference type="Pfam" id="PF08417">
    <property type="entry name" value="PaO"/>
    <property type="match status" value="1"/>
</dbReference>
<proteinExistence type="predicted"/>
<protein>
    <recommendedName>
        <fullName evidence="16">Rieske domain-containing protein</fullName>
    </recommendedName>
</protein>
<evidence type="ECO:0000256" key="3">
    <source>
        <dbReference type="ARBA" id="ARBA00022528"/>
    </source>
</evidence>
<feature type="region of interest" description="Disordered" evidence="14">
    <location>
        <begin position="688"/>
        <end position="787"/>
    </location>
</feature>
<dbReference type="Pfam" id="PF15253">
    <property type="entry name" value="STIL_N"/>
    <property type="match status" value="1"/>
</dbReference>
<feature type="region of interest" description="Disordered" evidence="14">
    <location>
        <begin position="442"/>
        <end position="481"/>
    </location>
</feature>
<dbReference type="Gene3D" id="2.102.10.10">
    <property type="entry name" value="Rieske [2Fe-2S] iron-sulphur domain"/>
    <property type="match status" value="1"/>
</dbReference>
<feature type="compositionally biased region" description="Low complexity" evidence="14">
    <location>
        <begin position="1304"/>
        <end position="1314"/>
    </location>
</feature>
<feature type="transmembrane region" description="Helical" evidence="15">
    <location>
        <begin position="1723"/>
        <end position="1750"/>
    </location>
</feature>
<reference evidence="17" key="1">
    <citation type="journal article" date="2020" name="bioRxiv">
        <title>Comparative genomics of Chlamydomonas.</title>
        <authorList>
            <person name="Craig R.J."/>
            <person name="Hasan A.R."/>
            <person name="Ness R.W."/>
            <person name="Keightley P.D."/>
        </authorList>
    </citation>
    <scope>NUCLEOTIDE SEQUENCE</scope>
    <source>
        <strain evidence="17">CCAP 11/70</strain>
    </source>
</reference>
<keyword evidence="11" id="KW-0408">Iron</keyword>
<feature type="transmembrane region" description="Helical" evidence="15">
    <location>
        <begin position="1787"/>
        <end position="1804"/>
    </location>
</feature>
<dbReference type="InterPro" id="IPR050584">
    <property type="entry name" value="Cholesterol_7-desaturase"/>
</dbReference>
<feature type="compositionally biased region" description="Gly residues" evidence="14">
    <location>
        <begin position="1315"/>
        <end position="1326"/>
    </location>
</feature>
<feature type="compositionally biased region" description="Polar residues" evidence="14">
    <location>
        <begin position="1147"/>
        <end position="1158"/>
    </location>
</feature>
<evidence type="ECO:0000256" key="2">
    <source>
        <dbReference type="ARBA" id="ARBA00004370"/>
    </source>
</evidence>
<keyword evidence="6" id="KW-0001">2Fe-2S</keyword>
<dbReference type="InterPro" id="IPR017941">
    <property type="entry name" value="Rieske_2Fe-2S"/>
</dbReference>
<accession>A0A836BYC1</accession>
<feature type="region of interest" description="Disordered" evidence="14">
    <location>
        <begin position="877"/>
        <end position="1000"/>
    </location>
</feature>
<keyword evidence="13 15" id="KW-0472">Membrane</keyword>
<dbReference type="PANTHER" id="PTHR21266">
    <property type="entry name" value="IRON-SULFUR DOMAIN CONTAINING PROTEIN"/>
    <property type="match status" value="1"/>
</dbReference>
<dbReference type="GO" id="GO:0016020">
    <property type="term" value="C:membrane"/>
    <property type="evidence" value="ECO:0007669"/>
    <property type="project" value="UniProtKB-SubCell"/>
</dbReference>
<feature type="domain" description="Rieske" evidence="16">
    <location>
        <begin position="1197"/>
        <end position="1297"/>
    </location>
</feature>
<evidence type="ECO:0000256" key="15">
    <source>
        <dbReference type="SAM" id="Phobius"/>
    </source>
</evidence>
<feature type="region of interest" description="Disordered" evidence="14">
    <location>
        <begin position="557"/>
        <end position="594"/>
    </location>
</feature>
<comment type="caution">
    <text evidence="17">The sequence shown here is derived from an EMBL/GenBank/DDBJ whole genome shotgun (WGS) entry which is preliminary data.</text>
</comment>
<feature type="region of interest" description="Disordered" evidence="14">
    <location>
        <begin position="1304"/>
        <end position="1330"/>
    </location>
</feature>
<feature type="compositionally biased region" description="Low complexity" evidence="14">
    <location>
        <begin position="558"/>
        <end position="574"/>
    </location>
</feature>
<gene>
    <name evidence="17" type="ORF">HYH03_008991</name>
</gene>
<evidence type="ECO:0000256" key="14">
    <source>
        <dbReference type="SAM" id="MobiDB-lite"/>
    </source>
</evidence>
<dbReference type="PROSITE" id="PS51296">
    <property type="entry name" value="RIESKE"/>
    <property type="match status" value="1"/>
</dbReference>
<feature type="compositionally biased region" description="Low complexity" evidence="14">
    <location>
        <begin position="1052"/>
        <end position="1111"/>
    </location>
</feature>
<evidence type="ECO:0000256" key="1">
    <source>
        <dbReference type="ARBA" id="ARBA00004229"/>
    </source>
</evidence>
<keyword evidence="18" id="KW-1185">Reference proteome</keyword>
<feature type="region of interest" description="Disordered" evidence="14">
    <location>
        <begin position="1453"/>
        <end position="1510"/>
    </location>
</feature>
<dbReference type="SUPFAM" id="SSF55961">
    <property type="entry name" value="Bet v1-like"/>
    <property type="match status" value="1"/>
</dbReference>
<keyword evidence="8" id="KW-0809">Transit peptide</keyword>
<evidence type="ECO:0000256" key="11">
    <source>
        <dbReference type="ARBA" id="ARBA00023004"/>
    </source>
</evidence>
<evidence type="ECO:0000256" key="9">
    <source>
        <dbReference type="ARBA" id="ARBA00022989"/>
    </source>
</evidence>
<keyword evidence="9 15" id="KW-1133">Transmembrane helix</keyword>
<feature type="compositionally biased region" description="Low complexity" evidence="14">
    <location>
        <begin position="814"/>
        <end position="825"/>
    </location>
</feature>
<dbReference type="Proteomes" id="UP000612055">
    <property type="component" value="Unassembled WGS sequence"/>
</dbReference>
<evidence type="ECO:0000259" key="16">
    <source>
        <dbReference type="PROSITE" id="PS51296"/>
    </source>
</evidence>
<keyword evidence="12" id="KW-0411">Iron-sulfur</keyword>
<dbReference type="InterPro" id="IPR057731">
    <property type="entry name" value="STIL_N"/>
</dbReference>
<feature type="compositionally biased region" description="Gly residues" evidence="14">
    <location>
        <begin position="984"/>
        <end position="1000"/>
    </location>
</feature>
<dbReference type="GO" id="GO:0046872">
    <property type="term" value="F:metal ion binding"/>
    <property type="evidence" value="ECO:0007669"/>
    <property type="project" value="UniProtKB-KW"/>
</dbReference>
<feature type="compositionally biased region" description="Low complexity" evidence="14">
    <location>
        <begin position="877"/>
        <end position="891"/>
    </location>
</feature>
<dbReference type="Pfam" id="PF00355">
    <property type="entry name" value="Rieske"/>
    <property type="match status" value="1"/>
</dbReference>
<dbReference type="SUPFAM" id="SSF50022">
    <property type="entry name" value="ISP domain"/>
    <property type="match status" value="1"/>
</dbReference>
<feature type="compositionally biased region" description="Low complexity" evidence="14">
    <location>
        <begin position="642"/>
        <end position="667"/>
    </location>
</feature>
<organism evidence="17 18">
    <name type="scientific">Edaphochlamys debaryana</name>
    <dbReference type="NCBI Taxonomy" id="47281"/>
    <lineage>
        <taxon>Eukaryota</taxon>
        <taxon>Viridiplantae</taxon>
        <taxon>Chlorophyta</taxon>
        <taxon>core chlorophytes</taxon>
        <taxon>Chlorophyceae</taxon>
        <taxon>CS clade</taxon>
        <taxon>Chlamydomonadales</taxon>
        <taxon>Chlamydomonadales incertae sedis</taxon>
        <taxon>Edaphochlamys</taxon>
    </lineage>
</organism>
<feature type="compositionally biased region" description="Pro residues" evidence="14">
    <location>
        <begin position="941"/>
        <end position="953"/>
    </location>
</feature>
<sequence length="1867" mass="185596">MTMLKAGTRFPSSRKFLWDRTALARPEVIEPKDNLPTISVPSDLRVQGQSALSAVLTCVDGRRLRIAVLGPAQTPDKAPGAELLSVPATNRPADDLSTQQDHVAGLAHIVQHSLDRKGCARLTTGLSLGLALGPLGGSSGAGGGGASGGGGRSLSATLLLPASPLSLTLLYSKRLCDVPLAQALAQCGPGAGGSAQDVQTGYLSMDQARSLLPLAADDPSIYSIPLVGVWVRGARSLEHPAVYGAALQFAFGSALPDRATQLDGAFLLLLFAGDSPIGRCYEACFAQPQNTAPGSGAGGLRLVPYTARADLVGQTSAPLELRPLLDSRLAAAAGRQLTLAPPSPLPGTAPPSASVAGLGTASGALALALPGHMHRDSAGKLHISKARKLLDGPSGAEADGGGYGGGIGLGATTPAPPGWAALQAAGYGGGGAGAAAAGFLPARDSSPPVPRTAAVPTPFRPLGDPSDAATASHLAEAAGPQDPRLQYRAGGMAMTPAPASYGGSAAVASSYGAVPVPSTSQAAASQTGAVSSHGTAVGGVMLTPAASLLRRVPDWRSGAEAPAQPSAAGAGAAQHWQGTTASQPQPDSLRQPAAPAALAGHSLMMQNPAGSAQAGGIGPSGPAAYSASGVPWAGSGLGLRPSAATEAGSGRAGASGAASPGAPASGANVHQSLDEWLQASVAAAAAATTTGASGPAPAPSGPPSGGAGQGSGWPRPPTEPRPPHSHAQAPGSQQGSRPYGPATAHPVPQDPQHPAGPHAAQDRGALGGPGGQGTPDPDQEGLPSDPQLLRAEVVFLRRQVRQLQEQVARLMVAGPQAGPSAGAGAQPPPAHQPEPQGYVEQHGACGHELPPGPEGLAPIGCPTLAPDMPELPSATAAAAMATARAAAAAAAAEDRSDRMSVSASEASEPQARSVGPMSVSSMAQAPMAASLAAGASASSPSRPPPGSTPPQPGAPRDGACGPSATLPQHSWAVGQPWSQPGAPGLAGLGSSAGVGMGTPGMGAVPGWASVLRSGSAGRGLRRARRTSTSSDEDEKDARSVASTDSDVRPVGAALRASFAAATAPQPGPAAAPASSGPQPQSEPAQGRNRPDPAGVAASAGALAAGPGALDGITGGPPPSSRAAGLGSGVDSAAGKGAHGTGAGASLAPSSQGPTSVASTSLGSSLALVRTQYVPLDDSDSSDDEMEAALMSNWTDQWYPVGFLVDLPTDVPIPFSLFDTKLVVWHLGQGRWACMADECPHRRAPLSRGRLFRPSTPPASTPSASGQAQSSDARIECAYHGWQFDSAGACVSLPQLLPQGYAAASNNGPSSTNGAGAAGSAGPGVAGAGARPLPPRSCSGRAFPTAVAQGMLWVWYGSNGGSCGAVSGVSVAAPPDEALIPLDFAEEGARRGEDWALVDVFTRDFPYDWETMVENVLDPAHVAFAHDGTGQGLDRHASPPLELQIVASGPGGFTGRFRGVRTAPPSADPPASLSTPSSPQSSSSPSAPTPSTPSSPSSSSSPPSASSSPPPPRFLPGAWSVVEFRAPCLVSMRFSLPGKGEAGLVLYCVPLGRGRSRMVARLPRNFSTGWLAGLQPRWAKHLPRMAVLDQDIDLLREQEATMARARLAALLSARGQGQGSDAQQGAAAAVAAAGWRSYVLPAPADRMVIEFRRWMDAAGGSRPWALPEGPEVLAALAAGPGRGEGGDPLRREEVLDRYHAHVRSCSACSGALRRFSALEAACRLAGLVAAAAAAGMWAAAAATGAAAAAAAAAAATAASSSPAAAASAAAAAAATTAAAGALPAAAPLLAAALAAALLAAAAWCGRMVRAFHYMEEGIHLRMNEDRWLRRLLFSGTNSFNSMVALTNKTSAPPGQAAAAAAAGAAARK</sequence>
<feature type="region of interest" description="Disordered" evidence="14">
    <location>
        <begin position="814"/>
        <end position="864"/>
    </location>
</feature>
<feature type="region of interest" description="Disordered" evidence="14">
    <location>
        <begin position="641"/>
        <end position="668"/>
    </location>
</feature>
<dbReference type="EMBL" id="JAEHOE010000042">
    <property type="protein sequence ID" value="KAG2492837.1"/>
    <property type="molecule type" value="Genomic_DNA"/>
</dbReference>
<evidence type="ECO:0000313" key="18">
    <source>
        <dbReference type="Proteomes" id="UP000612055"/>
    </source>
</evidence>
<evidence type="ECO:0000256" key="12">
    <source>
        <dbReference type="ARBA" id="ARBA00023014"/>
    </source>
</evidence>
<dbReference type="PANTHER" id="PTHR21266:SF32">
    <property type="entry name" value="CHOLESTEROL 7-DESATURASE NVD"/>
    <property type="match status" value="1"/>
</dbReference>
<dbReference type="InterPro" id="IPR013626">
    <property type="entry name" value="PaO"/>
</dbReference>
<feature type="transmembrane region" description="Helical" evidence="15">
    <location>
        <begin position="1762"/>
        <end position="1781"/>
    </location>
</feature>
<keyword evidence="10" id="KW-0560">Oxidoreductase</keyword>
<keyword evidence="5 15" id="KW-0812">Transmembrane</keyword>
<dbReference type="OrthoDB" id="426882at2759"/>
<dbReference type="GO" id="GO:0051537">
    <property type="term" value="F:2 iron, 2 sulfur cluster binding"/>
    <property type="evidence" value="ECO:0007669"/>
    <property type="project" value="UniProtKB-KW"/>
</dbReference>
<name>A0A836BYC1_9CHLO</name>
<evidence type="ECO:0000256" key="4">
    <source>
        <dbReference type="ARBA" id="ARBA00022640"/>
    </source>
</evidence>
<evidence type="ECO:0000256" key="8">
    <source>
        <dbReference type="ARBA" id="ARBA00022946"/>
    </source>
</evidence>
<feature type="compositionally biased region" description="Low complexity" evidence="14">
    <location>
        <begin position="1454"/>
        <end position="1485"/>
    </location>
</feature>
<evidence type="ECO:0000256" key="10">
    <source>
        <dbReference type="ARBA" id="ARBA00023002"/>
    </source>
</evidence>
<feature type="region of interest" description="Disordered" evidence="14">
    <location>
        <begin position="1013"/>
        <end position="1158"/>
    </location>
</feature>
<keyword evidence="7" id="KW-0479">Metal-binding</keyword>
<feature type="compositionally biased region" description="Low complexity" evidence="14">
    <location>
        <begin position="1493"/>
        <end position="1506"/>
    </location>
</feature>
<keyword evidence="3" id="KW-0150">Chloroplast</keyword>
<comment type="subcellular location">
    <subcellularLocation>
        <location evidence="2">Membrane</location>
    </subcellularLocation>
    <subcellularLocation>
        <location evidence="1">Plastid</location>
        <location evidence="1">Chloroplast</location>
    </subcellularLocation>
</comment>
<feature type="region of interest" description="Disordered" evidence="14">
    <location>
        <begin position="1246"/>
        <end position="1268"/>
    </location>
</feature>
<evidence type="ECO:0000256" key="7">
    <source>
        <dbReference type="ARBA" id="ARBA00022723"/>
    </source>
</evidence>